<comment type="subcellular location">
    <subcellularLocation>
        <location evidence="3 16">Endoplasmic reticulum membrane</location>
        <topology evidence="3 16">Multi-pass membrane protein</topology>
    </subcellularLocation>
    <subcellularLocation>
        <location evidence="2">Nucleus</location>
    </subcellularLocation>
</comment>
<dbReference type="GO" id="GO:0016579">
    <property type="term" value="P:protein deubiquitination"/>
    <property type="evidence" value="ECO:0007669"/>
    <property type="project" value="InterPro"/>
</dbReference>
<keyword evidence="11" id="KW-0805">Transcription regulation</keyword>
<keyword evidence="13" id="KW-0804">Transcription</keyword>
<feature type="transmembrane region" description="Helical" evidence="16">
    <location>
        <begin position="300"/>
        <end position="320"/>
    </location>
</feature>
<dbReference type="PROSITE" id="PS50957">
    <property type="entry name" value="JOSEPHIN"/>
    <property type="match status" value="1"/>
</dbReference>
<evidence type="ECO:0000256" key="1">
    <source>
        <dbReference type="ARBA" id="ARBA00000707"/>
    </source>
</evidence>
<feature type="domain" description="Reticulon" evidence="17">
    <location>
        <begin position="268"/>
        <end position="453"/>
    </location>
</feature>
<keyword evidence="12 16" id="KW-0472">Membrane</keyword>
<keyword evidence="9 16" id="KW-0256">Endoplasmic reticulum</keyword>
<reference evidence="19 20" key="1">
    <citation type="journal article" date="2018" name="Sci. Data">
        <title>The draft genome sequence of cork oak.</title>
        <authorList>
            <person name="Ramos A.M."/>
            <person name="Usie A."/>
            <person name="Barbosa P."/>
            <person name="Barros P.M."/>
            <person name="Capote T."/>
            <person name="Chaves I."/>
            <person name="Simoes F."/>
            <person name="Abreu I."/>
            <person name="Carrasquinho I."/>
            <person name="Faro C."/>
            <person name="Guimaraes J.B."/>
            <person name="Mendonca D."/>
            <person name="Nobrega F."/>
            <person name="Rodrigues L."/>
            <person name="Saibo N.J.M."/>
            <person name="Varela M.C."/>
            <person name="Egas C."/>
            <person name="Matos J."/>
            <person name="Miguel C.M."/>
            <person name="Oliveira M.M."/>
            <person name="Ricardo C.P."/>
            <person name="Goncalves S."/>
        </authorList>
    </citation>
    <scope>NUCLEOTIDE SEQUENCE [LARGE SCALE GENOMIC DNA]</scope>
    <source>
        <strain evidence="20">cv. HL8</strain>
    </source>
</reference>
<dbReference type="Proteomes" id="UP000237347">
    <property type="component" value="Unassembled WGS sequence"/>
</dbReference>
<sequence length="453" mass="50403">REMEGASNGGMLYHEVQESKLCAVHCVNTVLQGPFFSEFDLAALASDLDRKERQMMMLELEGGGGGGGGGVGGGGGGGGGGVASGDFLSVESHNVSLDGDFSIQVLQKALEVWDLQVIPLDSPIAEHAQVDPELENAFICHLQDHWFCIRKVNGEWYNFDSLYAAPQHLSKFYLSAYLDSLKTFGWSIFLAKRTYCFAFICRLSQRPKLPVFLSGVLIRSQIGFKLQFFLSFFKMGSSDRLFNRQRTVHEILGGGFGINSCLALVKTAADVILWRRKNLTVGILLVTLAVWLVFERSGYTLLSLVSSVFLLLIAILFSWAKSAAILNRPAPPLPELHLSEEMVNEVATFIRLRVNTLLSVSQDIALGKDSRLFFKVAAYLWLISFVGGLTDFLTLGYTSLVVILTVPALYESFEDHIDKYVILGYKNLHQLYVKLDEYVSRVQKWILVKKKLS</sequence>
<dbReference type="FunFam" id="3.90.70.40:FF:000004">
    <property type="entry name" value="ataxin-3 homolog"/>
    <property type="match status" value="1"/>
</dbReference>
<keyword evidence="5 16" id="KW-0812">Transmembrane</keyword>
<dbReference type="PROSITE" id="PS50845">
    <property type="entry name" value="RETICULON"/>
    <property type="match status" value="1"/>
</dbReference>
<evidence type="ECO:0000256" key="12">
    <source>
        <dbReference type="ARBA" id="ARBA00023136"/>
    </source>
</evidence>
<evidence type="ECO:0000256" key="11">
    <source>
        <dbReference type="ARBA" id="ARBA00023015"/>
    </source>
</evidence>
<feature type="active site" evidence="15">
    <location>
        <position position="145"/>
    </location>
</feature>
<dbReference type="PANTHER" id="PTHR14159:SF0">
    <property type="entry name" value="ATAXIN-3-RELATED"/>
    <property type="match status" value="1"/>
</dbReference>
<evidence type="ECO:0000256" key="7">
    <source>
        <dbReference type="ARBA" id="ARBA00022801"/>
    </source>
</evidence>
<dbReference type="GO" id="GO:0005789">
    <property type="term" value="C:endoplasmic reticulum membrane"/>
    <property type="evidence" value="ECO:0007669"/>
    <property type="project" value="UniProtKB-SubCell"/>
</dbReference>
<dbReference type="InterPro" id="IPR003388">
    <property type="entry name" value="Reticulon"/>
</dbReference>
<evidence type="ECO:0000256" key="15">
    <source>
        <dbReference type="PROSITE-ProRule" id="PRU00331"/>
    </source>
</evidence>
<evidence type="ECO:0000256" key="9">
    <source>
        <dbReference type="ARBA" id="ARBA00022824"/>
    </source>
</evidence>
<dbReference type="InterPro" id="IPR006155">
    <property type="entry name" value="Josephin"/>
</dbReference>
<accession>A0AAW0K566</accession>
<protein>
    <recommendedName>
        <fullName evidence="16">Reticulon-like protein</fullName>
    </recommendedName>
</protein>
<evidence type="ECO:0000256" key="16">
    <source>
        <dbReference type="RuleBase" id="RU363132"/>
    </source>
</evidence>
<evidence type="ECO:0000256" key="10">
    <source>
        <dbReference type="ARBA" id="ARBA00022989"/>
    </source>
</evidence>
<dbReference type="Gene3D" id="3.90.70.40">
    <property type="match status" value="1"/>
</dbReference>
<evidence type="ECO:0000313" key="19">
    <source>
        <dbReference type="EMBL" id="KAK7834272.1"/>
    </source>
</evidence>
<name>A0AAW0K566_QUESU</name>
<dbReference type="GO" id="GO:0004843">
    <property type="term" value="F:cysteine-type deubiquitinase activity"/>
    <property type="evidence" value="ECO:0007669"/>
    <property type="project" value="UniProtKB-EC"/>
</dbReference>
<dbReference type="Pfam" id="PF02099">
    <property type="entry name" value="Josephin"/>
    <property type="match status" value="1"/>
</dbReference>
<feature type="active site" evidence="15">
    <location>
        <position position="22"/>
    </location>
</feature>
<dbReference type="GO" id="GO:0005634">
    <property type="term" value="C:nucleus"/>
    <property type="evidence" value="ECO:0007669"/>
    <property type="project" value="UniProtKB-SubCell"/>
</dbReference>
<evidence type="ECO:0000256" key="3">
    <source>
        <dbReference type="ARBA" id="ARBA00004477"/>
    </source>
</evidence>
<keyword evidence="4" id="KW-0645">Protease</keyword>
<evidence type="ECO:0000256" key="8">
    <source>
        <dbReference type="ARBA" id="ARBA00022807"/>
    </source>
</evidence>
<keyword evidence="8" id="KW-0788">Thiol protease</keyword>
<feature type="non-terminal residue" evidence="19">
    <location>
        <position position="1"/>
    </location>
</feature>
<dbReference type="EMBL" id="PKMF04000389">
    <property type="protein sequence ID" value="KAK7834272.1"/>
    <property type="molecule type" value="Genomic_DNA"/>
</dbReference>
<evidence type="ECO:0000256" key="5">
    <source>
        <dbReference type="ARBA" id="ARBA00022692"/>
    </source>
</evidence>
<proteinExistence type="predicted"/>
<evidence type="ECO:0000259" key="18">
    <source>
        <dbReference type="PROSITE" id="PS50957"/>
    </source>
</evidence>
<keyword evidence="20" id="KW-1185">Reference proteome</keyword>
<keyword evidence="6" id="KW-0833">Ubl conjugation pathway</keyword>
<evidence type="ECO:0000259" key="17">
    <source>
        <dbReference type="PROSITE" id="PS50845"/>
    </source>
</evidence>
<dbReference type="Gene3D" id="1.10.287.10">
    <property type="entry name" value="S15/NS1, RNA-binding"/>
    <property type="match status" value="1"/>
</dbReference>
<feature type="active site" evidence="15">
    <location>
        <position position="160"/>
    </location>
</feature>
<feature type="domain" description="Josephin" evidence="18">
    <location>
        <begin position="9"/>
        <end position="206"/>
    </location>
</feature>
<dbReference type="GO" id="GO:0006508">
    <property type="term" value="P:proteolysis"/>
    <property type="evidence" value="ECO:0007669"/>
    <property type="project" value="UniProtKB-KW"/>
</dbReference>
<dbReference type="Pfam" id="PF02453">
    <property type="entry name" value="Reticulon"/>
    <property type="match status" value="1"/>
</dbReference>
<evidence type="ECO:0000256" key="4">
    <source>
        <dbReference type="ARBA" id="ARBA00022670"/>
    </source>
</evidence>
<keyword evidence="10 16" id="KW-1133">Transmembrane helix</keyword>
<evidence type="ECO:0000256" key="6">
    <source>
        <dbReference type="ARBA" id="ARBA00022786"/>
    </source>
</evidence>
<dbReference type="InterPro" id="IPR033865">
    <property type="entry name" value="Ataxin-3"/>
</dbReference>
<gene>
    <name evidence="19" type="ORF">CFP56_024763</name>
</gene>
<keyword evidence="14" id="KW-0539">Nucleus</keyword>
<evidence type="ECO:0000313" key="20">
    <source>
        <dbReference type="Proteomes" id="UP000237347"/>
    </source>
</evidence>
<dbReference type="AlphaFoldDB" id="A0AAW0K566"/>
<dbReference type="SMART" id="SM01246">
    <property type="entry name" value="Josephin"/>
    <property type="match status" value="1"/>
</dbReference>
<evidence type="ECO:0000256" key="2">
    <source>
        <dbReference type="ARBA" id="ARBA00004123"/>
    </source>
</evidence>
<dbReference type="PANTHER" id="PTHR14159">
    <property type="entry name" value="ATAXIN-3-RELATED"/>
    <property type="match status" value="1"/>
</dbReference>
<evidence type="ECO:0000256" key="14">
    <source>
        <dbReference type="ARBA" id="ARBA00023242"/>
    </source>
</evidence>
<evidence type="ECO:0000256" key="13">
    <source>
        <dbReference type="ARBA" id="ARBA00023163"/>
    </source>
</evidence>
<comment type="catalytic activity">
    <reaction evidence="1">
        <text>Thiol-dependent hydrolysis of ester, thioester, amide, peptide and isopeptide bonds formed by the C-terminal Gly of ubiquitin (a 76-residue protein attached to proteins as an intracellular targeting signal).</text>
        <dbReference type="EC" id="3.4.19.12"/>
    </reaction>
</comment>
<comment type="caution">
    <text evidence="19">The sequence shown here is derived from an EMBL/GenBank/DDBJ whole genome shotgun (WGS) entry which is preliminary data.</text>
</comment>
<keyword evidence="7 15" id="KW-0378">Hydrolase</keyword>
<feature type="transmembrane region" description="Helical" evidence="16">
    <location>
        <begin position="278"/>
        <end position="294"/>
    </location>
</feature>
<organism evidence="19 20">
    <name type="scientific">Quercus suber</name>
    <name type="common">Cork oak</name>
    <dbReference type="NCBI Taxonomy" id="58331"/>
    <lineage>
        <taxon>Eukaryota</taxon>
        <taxon>Viridiplantae</taxon>
        <taxon>Streptophyta</taxon>
        <taxon>Embryophyta</taxon>
        <taxon>Tracheophyta</taxon>
        <taxon>Spermatophyta</taxon>
        <taxon>Magnoliopsida</taxon>
        <taxon>eudicotyledons</taxon>
        <taxon>Gunneridae</taxon>
        <taxon>Pentapetalae</taxon>
        <taxon>rosids</taxon>
        <taxon>fabids</taxon>
        <taxon>Fagales</taxon>
        <taxon>Fagaceae</taxon>
        <taxon>Quercus</taxon>
    </lineage>
</organism>